<reference evidence="7" key="1">
    <citation type="submission" date="2021-03" db="EMBL/GenBank/DDBJ databases">
        <authorList>
            <person name="Kanchanasin P."/>
            <person name="Saeng-In P."/>
            <person name="Phongsopitanun W."/>
            <person name="Yuki M."/>
            <person name="Kudo T."/>
            <person name="Ohkuma M."/>
            <person name="Tanasupawat S."/>
        </authorList>
    </citation>
    <scope>NUCLEOTIDE SEQUENCE</scope>
    <source>
        <strain evidence="7">GKU 128</strain>
    </source>
</reference>
<evidence type="ECO:0000313" key="7">
    <source>
        <dbReference type="EMBL" id="MBO2450459.1"/>
    </source>
</evidence>
<evidence type="ECO:0000256" key="2">
    <source>
        <dbReference type="ARBA" id="ARBA00022741"/>
    </source>
</evidence>
<proteinExistence type="inferred from homology"/>
<keyword evidence="1 5" id="KW-0436">Ligase</keyword>
<dbReference type="PANTHER" id="PTHR34378:SF1">
    <property type="entry name" value="GLUTAMATE--CYSTEINE LIGASE, CHLOROPLASTIC"/>
    <property type="match status" value="1"/>
</dbReference>
<comment type="similarity">
    <text evidence="5 6">Belongs to the glutamate--cysteine ligase type 2 family. EgtA subfamily.</text>
</comment>
<dbReference type="RefSeq" id="WP_208258330.1">
    <property type="nucleotide sequence ID" value="NZ_JAGEOJ010000010.1"/>
</dbReference>
<keyword evidence="3 5" id="KW-0067">ATP-binding</keyword>
<dbReference type="GO" id="GO:0004357">
    <property type="term" value="F:glutamate-cysteine ligase activity"/>
    <property type="evidence" value="ECO:0007669"/>
    <property type="project" value="UniProtKB-UniRule"/>
</dbReference>
<gene>
    <name evidence="5 7" type="primary">egtA</name>
    <name evidence="7" type="ORF">J4573_25375</name>
</gene>
<protein>
    <recommendedName>
        <fullName evidence="5">Glutamate--cysteine ligase EgtA</fullName>
        <ecNumber evidence="5">6.3.2.2</ecNumber>
    </recommendedName>
    <alternativeName>
        <fullName evidence="5">Gamma-glutamylcysteine synthase</fullName>
        <shortName evidence="5">GCS</shortName>
        <shortName evidence="5">Gamma-ECS</shortName>
    </alternativeName>
</protein>
<comment type="function">
    <text evidence="5">Catalyzes the synthesis of gamma-glutamylcysteine (gamma-GC). This compound is used as substrate for the biosynthesis of the low-molecular thiol compound ergothioneine.</text>
</comment>
<dbReference type="EC" id="6.3.2.2" evidence="5"/>
<dbReference type="PANTHER" id="PTHR34378">
    <property type="entry name" value="GLUTAMATE--CYSTEINE LIGASE, CHLOROPLASTIC"/>
    <property type="match status" value="1"/>
</dbReference>
<evidence type="ECO:0000256" key="4">
    <source>
        <dbReference type="ARBA" id="ARBA00048819"/>
    </source>
</evidence>
<dbReference type="SUPFAM" id="SSF55931">
    <property type="entry name" value="Glutamine synthetase/guanido kinase"/>
    <property type="match status" value="1"/>
</dbReference>
<name>A0A939T670_9ACTN</name>
<sequence>MTRLTVDGVYDYIRGVCFKTGPPGTVGAETEWFVQDSAAPAAHVPMARVRALLDAAGPLPNGSLITYEPGGQLELSSAPYPGLAPLHEALAADLDRVGAVLAEAGLVLAGHGVDPIREPHFQAEHPRYTCMRDYFSAGYADVGQAMMCSTASVQVCLDIGADQNDLLRRWRLAHALGPVLVAAFANSPLHEGRRTGLRSTRQAIWTDLDPCRTAAPVGDDPAEAWARYALDARVMVMRTPDGGWAADPGMTFREWIGKGEPGEEDLEYHLSTLFPPVRPRGWLELRMIDALPEPFWPVPVAVATALLDDPVAAAIAQAETEPVAGHWEQAARDGLADPALAAAARACFDAALNALPRLGAHGLVPLVEAYRGRYVERGRTPADDQLSPLPEEELSWSR</sequence>
<evidence type="ECO:0000256" key="5">
    <source>
        <dbReference type="HAMAP-Rule" id="MF_02034"/>
    </source>
</evidence>
<comment type="caution">
    <text evidence="7">The sequence shown here is derived from an EMBL/GenBank/DDBJ whole genome shotgun (WGS) entry which is preliminary data.</text>
</comment>
<dbReference type="GO" id="GO:0006750">
    <property type="term" value="P:glutathione biosynthetic process"/>
    <property type="evidence" value="ECO:0007669"/>
    <property type="project" value="UniProtKB-UniRule"/>
</dbReference>
<comment type="catalytic activity">
    <reaction evidence="4 5 6">
        <text>L-cysteine + L-glutamate + ATP = gamma-L-glutamyl-L-cysteine + ADP + phosphate + H(+)</text>
        <dbReference type="Rhea" id="RHEA:13285"/>
        <dbReference type="ChEBI" id="CHEBI:15378"/>
        <dbReference type="ChEBI" id="CHEBI:29985"/>
        <dbReference type="ChEBI" id="CHEBI:30616"/>
        <dbReference type="ChEBI" id="CHEBI:35235"/>
        <dbReference type="ChEBI" id="CHEBI:43474"/>
        <dbReference type="ChEBI" id="CHEBI:58173"/>
        <dbReference type="ChEBI" id="CHEBI:456216"/>
        <dbReference type="EC" id="6.3.2.2"/>
    </reaction>
</comment>
<dbReference type="InterPro" id="IPR017809">
    <property type="entry name" value="EgtA_Actinobacteria"/>
</dbReference>
<dbReference type="InterPro" id="IPR014746">
    <property type="entry name" value="Gln_synth/guanido_kin_cat_dom"/>
</dbReference>
<dbReference type="Pfam" id="PF04107">
    <property type="entry name" value="GCS2"/>
    <property type="match status" value="1"/>
</dbReference>
<dbReference type="InterPro" id="IPR035434">
    <property type="entry name" value="GCL_bact_plant"/>
</dbReference>
<dbReference type="GO" id="GO:0005524">
    <property type="term" value="F:ATP binding"/>
    <property type="evidence" value="ECO:0007669"/>
    <property type="project" value="UniProtKB-UniRule"/>
</dbReference>
<dbReference type="AlphaFoldDB" id="A0A939T670"/>
<evidence type="ECO:0000256" key="1">
    <source>
        <dbReference type="ARBA" id="ARBA00022598"/>
    </source>
</evidence>
<dbReference type="Gene3D" id="3.30.590.20">
    <property type="match status" value="1"/>
</dbReference>
<comment type="pathway">
    <text evidence="5">Amino-acid biosynthesis; ergothioneine biosynthesis.</text>
</comment>
<evidence type="ECO:0000313" key="8">
    <source>
        <dbReference type="Proteomes" id="UP000669179"/>
    </source>
</evidence>
<dbReference type="PIRSF" id="PIRSF017901">
    <property type="entry name" value="GCL"/>
    <property type="match status" value="1"/>
</dbReference>
<evidence type="ECO:0000256" key="3">
    <source>
        <dbReference type="ARBA" id="ARBA00022840"/>
    </source>
</evidence>
<dbReference type="Proteomes" id="UP000669179">
    <property type="component" value="Unassembled WGS sequence"/>
</dbReference>
<dbReference type="InterPro" id="IPR006336">
    <property type="entry name" value="GCS2"/>
</dbReference>
<organism evidence="7 8">
    <name type="scientific">Actinomadura barringtoniae</name>
    <dbReference type="NCBI Taxonomy" id="1427535"/>
    <lineage>
        <taxon>Bacteria</taxon>
        <taxon>Bacillati</taxon>
        <taxon>Actinomycetota</taxon>
        <taxon>Actinomycetes</taxon>
        <taxon>Streptosporangiales</taxon>
        <taxon>Thermomonosporaceae</taxon>
        <taxon>Actinomadura</taxon>
    </lineage>
</organism>
<accession>A0A939T670</accession>
<dbReference type="EMBL" id="JAGEOJ010000010">
    <property type="protein sequence ID" value="MBO2450459.1"/>
    <property type="molecule type" value="Genomic_DNA"/>
</dbReference>
<keyword evidence="2 5" id="KW-0547">Nucleotide-binding</keyword>
<evidence type="ECO:0000256" key="6">
    <source>
        <dbReference type="PIRNR" id="PIRNR017901"/>
    </source>
</evidence>
<dbReference type="NCBIfam" id="TIGR03444">
    <property type="entry name" value="EgtA_Cys_ligase"/>
    <property type="match status" value="1"/>
</dbReference>
<keyword evidence="8" id="KW-1185">Reference proteome</keyword>
<dbReference type="HAMAP" id="MF_02034">
    <property type="entry name" value="EgtA"/>
    <property type="match status" value="1"/>
</dbReference>
<dbReference type="GO" id="GO:0052699">
    <property type="term" value="P:ergothioneine biosynthetic process"/>
    <property type="evidence" value="ECO:0007669"/>
    <property type="project" value="UniProtKB-UniRule"/>
</dbReference>